<proteinExistence type="inferred from homology"/>
<feature type="transmembrane region" description="Helical" evidence="11">
    <location>
        <begin position="31"/>
        <end position="56"/>
    </location>
</feature>
<dbReference type="InterPro" id="IPR017452">
    <property type="entry name" value="GPCR_Rhodpsn_7TM"/>
</dbReference>
<dbReference type="HOGENOM" id="CLU_009579_4_0_1"/>
<dbReference type="SUPFAM" id="SSF81321">
    <property type="entry name" value="Family A G protein-coupled receptor-like"/>
    <property type="match status" value="1"/>
</dbReference>
<dbReference type="Ensembl" id="ENSACAT00000000133.3">
    <property type="protein sequence ID" value="ENSACAP00000000131.3"/>
    <property type="gene ID" value="ENSACAG00000024154.3"/>
</dbReference>
<evidence type="ECO:0000313" key="14">
    <source>
        <dbReference type="Proteomes" id="UP000001646"/>
    </source>
</evidence>
<organism evidence="13 14">
    <name type="scientific">Anolis carolinensis</name>
    <name type="common">Green anole</name>
    <name type="synonym">American chameleon</name>
    <dbReference type="NCBI Taxonomy" id="28377"/>
    <lineage>
        <taxon>Eukaryota</taxon>
        <taxon>Metazoa</taxon>
        <taxon>Chordata</taxon>
        <taxon>Craniata</taxon>
        <taxon>Vertebrata</taxon>
        <taxon>Euteleostomi</taxon>
        <taxon>Lepidosauria</taxon>
        <taxon>Squamata</taxon>
        <taxon>Bifurcata</taxon>
        <taxon>Unidentata</taxon>
        <taxon>Episquamata</taxon>
        <taxon>Toxicofera</taxon>
        <taxon>Iguania</taxon>
        <taxon>Dactyloidae</taxon>
        <taxon>Anolis</taxon>
    </lineage>
</organism>
<dbReference type="PROSITE" id="PS00237">
    <property type="entry name" value="G_PROTEIN_RECEP_F1_1"/>
    <property type="match status" value="1"/>
</dbReference>
<name>G1K8B3_ANOCA</name>
<evidence type="ECO:0000313" key="13">
    <source>
        <dbReference type="Ensembl" id="ENSACAP00000000131.3"/>
    </source>
</evidence>
<keyword evidence="2" id="KW-1003">Cell membrane</keyword>
<sequence>IDEDVFSKAEWFNDQFLKVAFLSKPDSTIHAIFILTFCIIIVGIVGNGYVVWLLGFCIKRNKFTIYVLNLAIADLGMLIGSLAFSVPLFNTELKVANVQKIQWFFWQFALCSYSVGLYLLTAIGVERCLCILFPIWARCHRPKQLSITVSVLSWIVSALFCITEFLLHYFCLLDLWVTFIRIMFGINLFILTPVMVISTLILFIKISFRHQSGKLHTIILIILIFFIITAIPYGTFFFVSTINYNFHSIAVPVFSLLVILNSSINSIIYFFVGIQCNCRSFESIKDVFQRIFKDETEKRKEN</sequence>
<evidence type="ECO:0000256" key="5">
    <source>
        <dbReference type="ARBA" id="ARBA00023040"/>
    </source>
</evidence>
<feature type="transmembrane region" description="Helical" evidence="11">
    <location>
        <begin position="145"/>
        <end position="170"/>
    </location>
</feature>
<dbReference type="InterPro" id="IPR026234">
    <property type="entry name" value="MRGPCRFAMILY"/>
</dbReference>
<evidence type="ECO:0000256" key="8">
    <source>
        <dbReference type="ARBA" id="ARBA00023224"/>
    </source>
</evidence>
<evidence type="ECO:0000256" key="6">
    <source>
        <dbReference type="ARBA" id="ARBA00023136"/>
    </source>
</evidence>
<keyword evidence="3 10" id="KW-0812">Transmembrane</keyword>
<reference evidence="13" key="2">
    <citation type="submission" date="2025-08" db="UniProtKB">
        <authorList>
            <consortium name="Ensembl"/>
        </authorList>
    </citation>
    <scope>IDENTIFICATION</scope>
</reference>
<dbReference type="PANTHER" id="PTHR11334">
    <property type="entry name" value="MAS-RELATED G-PROTEIN COUPLED RECEPTOR"/>
    <property type="match status" value="1"/>
</dbReference>
<keyword evidence="7 10" id="KW-0675">Receptor</keyword>
<evidence type="ECO:0000256" key="9">
    <source>
        <dbReference type="ARBA" id="ARBA00061394"/>
    </source>
</evidence>
<reference evidence="13" key="3">
    <citation type="submission" date="2025-09" db="UniProtKB">
        <authorList>
            <consortium name="Ensembl"/>
        </authorList>
    </citation>
    <scope>IDENTIFICATION</scope>
</reference>
<dbReference type="PANTHER" id="PTHR11334:SF69">
    <property type="entry name" value="G-PROTEIN COUPLED RECEPTORS FAMILY 1 PROFILE DOMAIN-CONTAINING PROTEIN"/>
    <property type="match status" value="1"/>
</dbReference>
<feature type="transmembrane region" description="Helical" evidence="11">
    <location>
        <begin position="249"/>
        <end position="272"/>
    </location>
</feature>
<evidence type="ECO:0000256" key="4">
    <source>
        <dbReference type="ARBA" id="ARBA00022989"/>
    </source>
</evidence>
<feature type="transmembrane region" description="Helical" evidence="11">
    <location>
        <begin position="104"/>
        <end position="125"/>
    </location>
</feature>
<feature type="transmembrane region" description="Helical" evidence="11">
    <location>
        <begin position="182"/>
        <end position="203"/>
    </location>
</feature>
<dbReference type="Pfam" id="PF00001">
    <property type="entry name" value="7tm_1"/>
    <property type="match status" value="1"/>
</dbReference>
<dbReference type="Bgee" id="ENSACAG00000024154">
    <property type="expression patterns" value="Expressed in hemipenis"/>
</dbReference>
<evidence type="ECO:0000256" key="2">
    <source>
        <dbReference type="ARBA" id="ARBA00022475"/>
    </source>
</evidence>
<protein>
    <recommendedName>
        <fullName evidence="12">G-protein coupled receptors family 1 profile domain-containing protein</fullName>
    </recommendedName>
</protein>
<reference evidence="13 14" key="1">
    <citation type="submission" date="2009-12" db="EMBL/GenBank/DDBJ databases">
        <title>The Genome Sequence of Anolis carolinensis (Green Anole Lizard).</title>
        <authorList>
            <consortium name="The Genome Sequencing Platform"/>
            <person name="Di Palma F."/>
            <person name="Alfoldi J."/>
            <person name="Heiman D."/>
            <person name="Young S."/>
            <person name="Grabherr M."/>
            <person name="Johnson J."/>
            <person name="Lander E.S."/>
            <person name="Lindblad-Toh K."/>
        </authorList>
    </citation>
    <scope>NUCLEOTIDE SEQUENCE [LARGE SCALE GENOMIC DNA]</scope>
    <source>
        <strain evidence="13 14">JBL SC #1</strain>
    </source>
</reference>
<comment type="subcellular location">
    <subcellularLocation>
        <location evidence="1">Cell membrane</location>
        <topology evidence="1">Multi-pass membrane protein</topology>
    </subcellularLocation>
</comment>
<dbReference type="InterPro" id="IPR000276">
    <property type="entry name" value="GPCR_Rhodpsn"/>
</dbReference>
<keyword evidence="8 10" id="KW-0807">Transducer</keyword>
<feature type="domain" description="G-protein coupled receptors family 1 profile" evidence="12">
    <location>
        <begin position="46"/>
        <end position="269"/>
    </location>
</feature>
<keyword evidence="5 10" id="KW-0297">G-protein coupled receptor</keyword>
<dbReference type="AlphaFoldDB" id="G1K8B3"/>
<evidence type="ECO:0000256" key="3">
    <source>
        <dbReference type="ARBA" id="ARBA00022692"/>
    </source>
</evidence>
<dbReference type="PROSITE" id="PS50262">
    <property type="entry name" value="G_PROTEIN_RECEP_F1_2"/>
    <property type="match status" value="1"/>
</dbReference>
<dbReference type="FunFam" id="1.20.1070.10:FF:000193">
    <property type="entry name" value="Mas-related G-protein coupled receptor member E"/>
    <property type="match status" value="1"/>
</dbReference>
<dbReference type="eggNOG" id="ENOG502SNJC">
    <property type="taxonomic scope" value="Eukaryota"/>
</dbReference>
<keyword evidence="4 11" id="KW-1133">Transmembrane helix</keyword>
<dbReference type="Proteomes" id="UP000001646">
    <property type="component" value="Chromosome 4"/>
</dbReference>
<dbReference type="InParanoid" id="G1K8B3"/>
<evidence type="ECO:0000259" key="12">
    <source>
        <dbReference type="PROSITE" id="PS50262"/>
    </source>
</evidence>
<evidence type="ECO:0000256" key="7">
    <source>
        <dbReference type="ARBA" id="ARBA00023170"/>
    </source>
</evidence>
<dbReference type="GeneTree" id="ENSGT01030000234639"/>
<evidence type="ECO:0000256" key="1">
    <source>
        <dbReference type="ARBA" id="ARBA00004651"/>
    </source>
</evidence>
<keyword evidence="14" id="KW-1185">Reference proteome</keyword>
<comment type="similarity">
    <text evidence="9">Belongs to the G-protein coupled receptor 1 family. Mas subfamily.</text>
</comment>
<dbReference type="PRINTS" id="PR00237">
    <property type="entry name" value="GPCRRHODOPSN"/>
</dbReference>
<evidence type="ECO:0000256" key="11">
    <source>
        <dbReference type="SAM" id="Phobius"/>
    </source>
</evidence>
<feature type="transmembrane region" description="Helical" evidence="11">
    <location>
        <begin position="63"/>
        <end position="84"/>
    </location>
</feature>
<dbReference type="Gene3D" id="1.20.1070.10">
    <property type="entry name" value="Rhodopsin 7-helix transmembrane proteins"/>
    <property type="match status" value="1"/>
</dbReference>
<dbReference type="GO" id="GO:0007186">
    <property type="term" value="P:G protein-coupled receptor signaling pathway"/>
    <property type="evidence" value="ECO:0000318"/>
    <property type="project" value="GO_Central"/>
</dbReference>
<keyword evidence="6 11" id="KW-0472">Membrane</keyword>
<accession>G1K8B3</accession>
<feature type="transmembrane region" description="Helical" evidence="11">
    <location>
        <begin position="215"/>
        <end position="237"/>
    </location>
</feature>
<dbReference type="PRINTS" id="PR02108">
    <property type="entry name" value="MRGPCRFAMILY"/>
</dbReference>
<dbReference type="GO" id="GO:0004930">
    <property type="term" value="F:G protein-coupled receptor activity"/>
    <property type="evidence" value="ECO:0000318"/>
    <property type="project" value="GO_Central"/>
</dbReference>
<evidence type="ECO:0000256" key="10">
    <source>
        <dbReference type="RuleBase" id="RU000688"/>
    </source>
</evidence>
<dbReference type="GO" id="GO:0005886">
    <property type="term" value="C:plasma membrane"/>
    <property type="evidence" value="ECO:0000318"/>
    <property type="project" value="GO_Central"/>
</dbReference>